<keyword evidence="1" id="KW-0560">Oxidoreductase</keyword>
<proteinExistence type="predicted"/>
<protein>
    <submittedName>
        <fullName evidence="3">TIGR03842 family LLM class F420-dependent oxidoreductase</fullName>
    </submittedName>
</protein>
<gene>
    <name evidence="3" type="ORF">GCM10023318_43480</name>
</gene>
<dbReference type="InterPro" id="IPR011251">
    <property type="entry name" value="Luciferase-like_dom"/>
</dbReference>
<accession>A0ABP9KP95</accession>
<evidence type="ECO:0000256" key="1">
    <source>
        <dbReference type="ARBA" id="ARBA00023002"/>
    </source>
</evidence>
<evidence type="ECO:0000313" key="4">
    <source>
        <dbReference type="Proteomes" id="UP001500603"/>
    </source>
</evidence>
<dbReference type="PANTHER" id="PTHR43244">
    <property type="match status" value="1"/>
</dbReference>
<name>A0ABP9KP95_9NOCA</name>
<evidence type="ECO:0000313" key="3">
    <source>
        <dbReference type="EMBL" id="GAA5061186.1"/>
    </source>
</evidence>
<dbReference type="InterPro" id="IPR050564">
    <property type="entry name" value="F420-G6PD/mer"/>
</dbReference>
<keyword evidence="4" id="KW-1185">Reference proteome</keyword>
<dbReference type="Proteomes" id="UP001500603">
    <property type="component" value="Unassembled WGS sequence"/>
</dbReference>
<dbReference type="InterPro" id="IPR036661">
    <property type="entry name" value="Luciferase-like_sf"/>
</dbReference>
<dbReference type="Pfam" id="PF00296">
    <property type="entry name" value="Bac_luciferase"/>
    <property type="match status" value="1"/>
</dbReference>
<reference evidence="4" key="1">
    <citation type="journal article" date="2019" name="Int. J. Syst. Evol. Microbiol.">
        <title>The Global Catalogue of Microorganisms (GCM) 10K type strain sequencing project: providing services to taxonomists for standard genome sequencing and annotation.</title>
        <authorList>
            <consortium name="The Broad Institute Genomics Platform"/>
            <consortium name="The Broad Institute Genome Sequencing Center for Infectious Disease"/>
            <person name="Wu L."/>
            <person name="Ma J."/>
        </authorList>
    </citation>
    <scope>NUCLEOTIDE SEQUENCE [LARGE SCALE GENOMIC DNA]</scope>
    <source>
        <strain evidence="4">JCM 18298</strain>
    </source>
</reference>
<dbReference type="PANTHER" id="PTHR43244:SF1">
    <property type="entry name" value="5,10-METHYLENETETRAHYDROMETHANOPTERIN REDUCTASE"/>
    <property type="match status" value="1"/>
</dbReference>
<sequence>MRLCINWLPLRPELTRSVARRAEDMGLWGIGIGDSPNYGELYSACADALAVTSSLVVGTSVTNPITRHWSVAAAAGRTFEDAYPGRFRLGIGRGDSAVRTFGLAPAGLSAMERFLATFTENVPTVRTLVAASGARTARIAGRAADGVIAGVGADTVAIRTIGAAADVARAPGRERTEIWASVRLAVGRDDTEIARLRRALVPRAVSASHFAFAATFAGKNVPEHFQSVLTERYAHYDYTAHGVAGKTSNATMFADRPDIEDYLLNRFAVVGSPGDCAQRLSQLSAHVDGIYLSVIFEDALAQLDAIAEMLSAS</sequence>
<organism evidence="3 4">
    <name type="scientific">Nocardia callitridis</name>
    <dbReference type="NCBI Taxonomy" id="648753"/>
    <lineage>
        <taxon>Bacteria</taxon>
        <taxon>Bacillati</taxon>
        <taxon>Actinomycetota</taxon>
        <taxon>Actinomycetes</taxon>
        <taxon>Mycobacteriales</taxon>
        <taxon>Nocardiaceae</taxon>
        <taxon>Nocardia</taxon>
    </lineage>
</organism>
<dbReference type="EMBL" id="BAABJM010000004">
    <property type="protein sequence ID" value="GAA5061186.1"/>
    <property type="molecule type" value="Genomic_DNA"/>
</dbReference>
<dbReference type="RefSeq" id="WP_345497429.1">
    <property type="nucleotide sequence ID" value="NZ_BAABJM010000004.1"/>
</dbReference>
<evidence type="ECO:0000259" key="2">
    <source>
        <dbReference type="Pfam" id="PF00296"/>
    </source>
</evidence>
<feature type="domain" description="Luciferase-like" evidence="2">
    <location>
        <begin position="16"/>
        <end position="128"/>
    </location>
</feature>
<dbReference type="SUPFAM" id="SSF51679">
    <property type="entry name" value="Bacterial luciferase-like"/>
    <property type="match status" value="1"/>
</dbReference>
<dbReference type="Gene3D" id="3.20.20.30">
    <property type="entry name" value="Luciferase-like domain"/>
    <property type="match status" value="2"/>
</dbReference>
<comment type="caution">
    <text evidence="3">The sequence shown here is derived from an EMBL/GenBank/DDBJ whole genome shotgun (WGS) entry which is preliminary data.</text>
</comment>